<gene>
    <name evidence="1" type="ORF">NEIELOOT_02048</name>
</gene>
<dbReference type="EMBL" id="ADBF01000226">
    <property type="protein sequence ID" value="EFE49176.1"/>
    <property type="molecule type" value="Genomic_DNA"/>
</dbReference>
<comment type="caution">
    <text evidence="1">The sequence shown here is derived from an EMBL/GenBank/DDBJ whole genome shotgun (WGS) entry which is preliminary data.</text>
</comment>
<evidence type="ECO:0000313" key="1">
    <source>
        <dbReference type="EMBL" id="EFE49176.1"/>
    </source>
</evidence>
<reference evidence="1 2" key="1">
    <citation type="submission" date="2010-02" db="EMBL/GenBank/DDBJ databases">
        <authorList>
            <person name="Weinstock G."/>
            <person name="Sodergren E."/>
            <person name="Clifton S."/>
            <person name="Fulton L."/>
            <person name="Fulton B."/>
            <person name="Courtney L."/>
            <person name="Fronick C."/>
            <person name="Harrison M."/>
            <person name="Strong C."/>
            <person name="Farmer C."/>
            <person name="Delahaunty K."/>
            <person name="Markovic C."/>
            <person name="Hall O."/>
            <person name="Minx P."/>
            <person name="Tomlinson C."/>
            <person name="Mitreva M."/>
            <person name="Nelson J."/>
            <person name="Hou S."/>
            <person name="Wollam A."/>
            <person name="Pepin K.H."/>
            <person name="Johnson M."/>
            <person name="Bhonagiri V."/>
            <person name="Zhang X."/>
            <person name="Suruliraj S."/>
            <person name="Warren W."/>
            <person name="Chinwalla A."/>
            <person name="Mardis E.R."/>
            <person name="Wilson R.K."/>
        </authorList>
    </citation>
    <scope>NUCLEOTIDE SEQUENCE [LARGE SCALE GENOMIC DNA]</scope>
    <source>
        <strain evidence="1 2">ATCC 29315</strain>
    </source>
</reference>
<sequence length="50" mass="5747">MELNKRPSETVFLFSDGLLAQTLRTACARSAHMLLVEFRFHMGYGLLNFI</sequence>
<dbReference type="AlphaFoldDB" id="D4DSK3"/>
<evidence type="ECO:0000313" key="2">
    <source>
        <dbReference type="Proteomes" id="UP000005536"/>
    </source>
</evidence>
<organism evidence="1 2">
    <name type="scientific">Neisseria elongata subsp. glycolytica ATCC 29315</name>
    <dbReference type="NCBI Taxonomy" id="546263"/>
    <lineage>
        <taxon>Bacteria</taxon>
        <taxon>Pseudomonadati</taxon>
        <taxon>Pseudomonadota</taxon>
        <taxon>Betaproteobacteria</taxon>
        <taxon>Neisseriales</taxon>
        <taxon>Neisseriaceae</taxon>
        <taxon>Neisseria</taxon>
    </lineage>
</organism>
<dbReference type="Proteomes" id="UP000005536">
    <property type="component" value="Unassembled WGS sequence"/>
</dbReference>
<name>D4DSK3_NEIEG</name>
<protein>
    <submittedName>
        <fullName evidence="1">Uncharacterized protein</fullName>
    </submittedName>
</protein>
<proteinExistence type="predicted"/>
<accession>D4DSK3</accession>